<protein>
    <submittedName>
        <fullName evidence="1">Uncharacterized protein</fullName>
    </submittedName>
</protein>
<sequence length="111" mass="12663">MISPGLIRDDVDIAKCIDAMEMTILYAKESKLFKGNQREVGRLNYALRELGLSESGESLLPLLSEEQRGEKLKEVALFVTREKRFPSRSTNLYLINLLRNSGETSNLILFR</sequence>
<dbReference type="Proteomes" id="UP000198762">
    <property type="component" value="Unassembled WGS sequence"/>
</dbReference>
<dbReference type="EMBL" id="FOHZ01000012">
    <property type="protein sequence ID" value="SET53777.1"/>
    <property type="molecule type" value="Genomic_DNA"/>
</dbReference>
<organism evidence="1 2">
    <name type="scientific">Marinobacter segnicrescens</name>
    <dbReference type="NCBI Taxonomy" id="430453"/>
    <lineage>
        <taxon>Bacteria</taxon>
        <taxon>Pseudomonadati</taxon>
        <taxon>Pseudomonadota</taxon>
        <taxon>Gammaproteobacteria</taxon>
        <taxon>Pseudomonadales</taxon>
        <taxon>Marinobacteraceae</taxon>
        <taxon>Marinobacter</taxon>
    </lineage>
</organism>
<reference evidence="2" key="1">
    <citation type="submission" date="2016-10" db="EMBL/GenBank/DDBJ databases">
        <authorList>
            <person name="Varghese N."/>
            <person name="Submissions S."/>
        </authorList>
    </citation>
    <scope>NUCLEOTIDE SEQUENCE [LARGE SCALE GENOMIC DNA]</scope>
    <source>
        <strain evidence="2">CGMCC 1.6489</strain>
    </source>
</reference>
<proteinExistence type="predicted"/>
<dbReference type="AlphaFoldDB" id="A0A1I0F7S0"/>
<evidence type="ECO:0000313" key="2">
    <source>
        <dbReference type="Proteomes" id="UP000198762"/>
    </source>
</evidence>
<evidence type="ECO:0000313" key="1">
    <source>
        <dbReference type="EMBL" id="SET53777.1"/>
    </source>
</evidence>
<name>A0A1I0F7S0_9GAMM</name>
<accession>A0A1I0F7S0</accession>
<gene>
    <name evidence="1" type="ORF">SAMN04487962_1122</name>
</gene>
<keyword evidence="2" id="KW-1185">Reference proteome</keyword>